<evidence type="ECO:0000313" key="4">
    <source>
        <dbReference type="EMBL" id="GAA0392744.1"/>
    </source>
</evidence>
<proteinExistence type="predicted"/>
<dbReference type="InterPro" id="IPR039536">
    <property type="entry name" value="TetR_C_Proteobacteria"/>
</dbReference>
<dbReference type="InterPro" id="IPR050109">
    <property type="entry name" value="HTH-type_TetR-like_transc_reg"/>
</dbReference>
<dbReference type="InterPro" id="IPR001647">
    <property type="entry name" value="HTH_TetR"/>
</dbReference>
<evidence type="ECO:0000256" key="2">
    <source>
        <dbReference type="PROSITE-ProRule" id="PRU00335"/>
    </source>
</evidence>
<name>A0ABN0YEM6_9CAUL</name>
<dbReference type="PROSITE" id="PS50977">
    <property type="entry name" value="HTH_TETR_2"/>
    <property type="match status" value="1"/>
</dbReference>
<dbReference type="PANTHER" id="PTHR30055:SF146">
    <property type="entry name" value="HTH-TYPE TRANSCRIPTIONAL DUAL REGULATOR CECR"/>
    <property type="match status" value="1"/>
</dbReference>
<comment type="caution">
    <text evidence="4">The sequence shown here is derived from an EMBL/GenBank/DDBJ whole genome shotgun (WGS) entry which is preliminary data.</text>
</comment>
<dbReference type="SUPFAM" id="SSF48498">
    <property type="entry name" value="Tetracyclin repressor-like, C-terminal domain"/>
    <property type="match status" value="1"/>
</dbReference>
<dbReference type="Pfam" id="PF14246">
    <property type="entry name" value="TetR_C_7"/>
    <property type="match status" value="1"/>
</dbReference>
<dbReference type="EMBL" id="BAAAEJ010000007">
    <property type="protein sequence ID" value="GAA0392744.1"/>
    <property type="molecule type" value="Genomic_DNA"/>
</dbReference>
<feature type="domain" description="HTH tetR-type" evidence="3">
    <location>
        <begin position="1"/>
        <end position="49"/>
    </location>
</feature>
<feature type="DNA-binding region" description="H-T-H motif" evidence="2">
    <location>
        <begin position="12"/>
        <end position="31"/>
    </location>
</feature>
<gene>
    <name evidence="4" type="ORF">GCM10009093_19160</name>
</gene>
<sequence length="183" mass="20419">MRFVSDGYAAARIEPIARSAGVSTATLYTFFPSKVALFEAVIETAAKDFYDRVGPLLNTEAPDRSILTDYLIRYTEFLSDSFVRKMFRLIVAERPRFNTQAVDFFDRGRGDIAHTLIAMFETMSANGLIKTEKPSWAVSQLLGMIEHPVLLLPLASGKDPIQARSARAIAEDAVETFWARYGA</sequence>
<keyword evidence="5" id="KW-1185">Reference proteome</keyword>
<dbReference type="InterPro" id="IPR009057">
    <property type="entry name" value="Homeodomain-like_sf"/>
</dbReference>
<evidence type="ECO:0000259" key="3">
    <source>
        <dbReference type="PROSITE" id="PS50977"/>
    </source>
</evidence>
<dbReference type="SUPFAM" id="SSF46689">
    <property type="entry name" value="Homeodomain-like"/>
    <property type="match status" value="1"/>
</dbReference>
<reference evidence="4 5" key="1">
    <citation type="journal article" date="2019" name="Int. J. Syst. Evol. Microbiol.">
        <title>The Global Catalogue of Microorganisms (GCM) 10K type strain sequencing project: providing services to taxonomists for standard genome sequencing and annotation.</title>
        <authorList>
            <consortium name="The Broad Institute Genomics Platform"/>
            <consortium name="The Broad Institute Genome Sequencing Center for Infectious Disease"/>
            <person name="Wu L."/>
            <person name="Ma J."/>
        </authorList>
    </citation>
    <scope>NUCLEOTIDE SEQUENCE [LARGE SCALE GENOMIC DNA]</scope>
    <source>
        <strain evidence="4 5">JCM 13476</strain>
    </source>
</reference>
<evidence type="ECO:0000256" key="1">
    <source>
        <dbReference type="ARBA" id="ARBA00023125"/>
    </source>
</evidence>
<dbReference type="Proteomes" id="UP001500791">
    <property type="component" value="Unassembled WGS sequence"/>
</dbReference>
<dbReference type="Pfam" id="PF00440">
    <property type="entry name" value="TetR_N"/>
    <property type="match status" value="1"/>
</dbReference>
<keyword evidence="1 2" id="KW-0238">DNA-binding</keyword>
<accession>A0ABN0YEM6</accession>
<dbReference type="PANTHER" id="PTHR30055">
    <property type="entry name" value="HTH-TYPE TRANSCRIPTIONAL REGULATOR RUTR"/>
    <property type="match status" value="1"/>
</dbReference>
<dbReference type="InterPro" id="IPR036271">
    <property type="entry name" value="Tet_transcr_reg_TetR-rel_C_sf"/>
</dbReference>
<organism evidence="4 5">
    <name type="scientific">Brevundimonas terrae</name>
    <dbReference type="NCBI Taxonomy" id="363631"/>
    <lineage>
        <taxon>Bacteria</taxon>
        <taxon>Pseudomonadati</taxon>
        <taxon>Pseudomonadota</taxon>
        <taxon>Alphaproteobacteria</taxon>
        <taxon>Caulobacterales</taxon>
        <taxon>Caulobacteraceae</taxon>
        <taxon>Brevundimonas</taxon>
    </lineage>
</organism>
<protein>
    <submittedName>
        <fullName evidence="4">TetR/AcrR family transcriptional regulator</fullName>
    </submittedName>
</protein>
<dbReference type="Gene3D" id="1.10.357.10">
    <property type="entry name" value="Tetracycline Repressor, domain 2"/>
    <property type="match status" value="1"/>
</dbReference>
<evidence type="ECO:0000313" key="5">
    <source>
        <dbReference type="Proteomes" id="UP001500791"/>
    </source>
</evidence>